<keyword evidence="2" id="KW-0067">ATP-binding</keyword>
<keyword evidence="2" id="KW-0547">Nucleotide-binding</keyword>
<accession>A0A5B8W2S2</accession>
<sequence length="742" mass="87240">MTKYNFSTLNSSDLEDLACELLNAENKRLQNGIFYRTFKAGKDRGIDFRYATEQNENLIIGQVKHYLESGTKLLFSDLKNKELPKVIKLAPSRYLIVTSLSLSVSDVDTIYEIFSPYIKSKQDIYGREALNQLLELHPDVLDNHFKLWFSSTAVLKRIVAFEQLGRSQEFTTAYLTKKIRIYVQTPSFGMARRLLNKYQVLIITGEPGAGKTTLAELLLYEFLKDSYQLTYILDDIKDVEKTIKPDDSRQLYYFDDFLGHNSAEIQKLRAAETALLYIVKRIQRYPNKLLVMTTRKFIFNEALAQSQRMTDQEFGNFEFIVDLKHYSKDQKLQLFRNHVEVSKLQPKMKRIAGTPEIENFIINHKNFSPRSVEYITTASRVSKLDCNHYEKYIRDNFNAPDEIWREAYEQQISEYDRILLNTIFSLGDHATFKKIEKAFEARLRYHRENHQSATPLYAFKISFRRLTKGFIDKDYSKYGKVFKFSNNSLVDFLYKYFLNEPEEVKYIIKSALYLNQLYSRFYPLLGSETRYKTTTELKDRLAFGKFEKTSNKDHQRLFLVIMRYKYDLNKITVGHICAELASIRNFGDACVDDYAFSQLELFLEGVNHPLLIETIQKIGTKIFEPLFYPDIISEYVVELCQLIKIRFAVDPAPLFKMHRTDYEANIVDELMEQMEAEFDNADDDIDLPFIIEKYQKRISELQSFGIQVNRHVPNLNSRFISPQDFRNLLNEQDPDDLSFFKI</sequence>
<reference evidence="2 3" key="1">
    <citation type="journal article" date="2013" name="J. Microbiol.">
        <title>Mucilaginibacter ginsenosidivorax sp. nov., with ginsenoside converting activity isolated from sediment.</title>
        <authorList>
            <person name="Kim J.K."/>
            <person name="Choi T.E."/>
            <person name="Liu Q.M."/>
            <person name="Park H.Y."/>
            <person name="Yi T.H."/>
            <person name="Yoon M.H."/>
            <person name="Kim S.C."/>
            <person name="Im W.T."/>
        </authorList>
    </citation>
    <scope>NUCLEOTIDE SEQUENCE [LARGE SCALE GENOMIC DNA]</scope>
    <source>
        <strain evidence="2 3">KHI28</strain>
    </source>
</reference>
<proteinExistence type="predicted"/>
<dbReference type="OrthoDB" id="9806903at2"/>
<evidence type="ECO:0000313" key="3">
    <source>
        <dbReference type="Proteomes" id="UP000321362"/>
    </source>
</evidence>
<dbReference type="InterPro" id="IPR049050">
    <property type="entry name" value="nSTAND3"/>
</dbReference>
<dbReference type="KEGG" id="mgk:FSB76_15530"/>
<dbReference type="SUPFAM" id="SSF52540">
    <property type="entry name" value="P-loop containing nucleoside triphosphate hydrolases"/>
    <property type="match status" value="1"/>
</dbReference>
<dbReference type="GO" id="GO:0005524">
    <property type="term" value="F:ATP binding"/>
    <property type="evidence" value="ECO:0007669"/>
    <property type="project" value="UniProtKB-KW"/>
</dbReference>
<dbReference type="Proteomes" id="UP000321362">
    <property type="component" value="Chromosome"/>
</dbReference>
<evidence type="ECO:0000313" key="2">
    <source>
        <dbReference type="EMBL" id="QEC77285.1"/>
    </source>
</evidence>
<gene>
    <name evidence="2" type="ORF">FSB76_15530</name>
</gene>
<protein>
    <submittedName>
        <fullName evidence="2">ATP-binding protein</fullName>
    </submittedName>
</protein>
<name>A0A5B8W2S2_9SPHI</name>
<organism evidence="2 3">
    <name type="scientific">Mucilaginibacter ginsenosidivorax</name>
    <dbReference type="NCBI Taxonomy" id="862126"/>
    <lineage>
        <taxon>Bacteria</taxon>
        <taxon>Pseudomonadati</taxon>
        <taxon>Bacteroidota</taxon>
        <taxon>Sphingobacteriia</taxon>
        <taxon>Sphingobacteriales</taxon>
        <taxon>Sphingobacteriaceae</taxon>
        <taxon>Mucilaginibacter</taxon>
    </lineage>
</organism>
<dbReference type="Pfam" id="PF20720">
    <property type="entry name" value="nSTAND3"/>
    <property type="match status" value="1"/>
</dbReference>
<evidence type="ECO:0000259" key="1">
    <source>
        <dbReference type="Pfam" id="PF20720"/>
    </source>
</evidence>
<dbReference type="RefSeq" id="WP_147054831.1">
    <property type="nucleotide sequence ID" value="NZ_CP042437.1"/>
</dbReference>
<keyword evidence="3" id="KW-1185">Reference proteome</keyword>
<dbReference type="InterPro" id="IPR027417">
    <property type="entry name" value="P-loop_NTPase"/>
</dbReference>
<dbReference type="AlphaFoldDB" id="A0A5B8W2S2"/>
<dbReference type="Gene3D" id="3.40.50.300">
    <property type="entry name" value="P-loop containing nucleotide triphosphate hydrolases"/>
    <property type="match status" value="1"/>
</dbReference>
<dbReference type="EMBL" id="CP042437">
    <property type="protein sequence ID" value="QEC77285.1"/>
    <property type="molecule type" value="Genomic_DNA"/>
</dbReference>
<feature type="domain" description="Novel STAND NTPase 3" evidence="1">
    <location>
        <begin position="182"/>
        <end position="340"/>
    </location>
</feature>